<dbReference type="InterPro" id="IPR025201">
    <property type="entry name" value="KdpD_TM"/>
</dbReference>
<name>A0A1V4DIH7_9ENTE</name>
<feature type="transmembrane region" description="Helical" evidence="13">
    <location>
        <begin position="469"/>
        <end position="491"/>
    </location>
</feature>
<dbReference type="Pfam" id="PF02702">
    <property type="entry name" value="KdpD"/>
    <property type="match status" value="1"/>
</dbReference>
<dbReference type="Gene3D" id="3.30.565.10">
    <property type="entry name" value="Histidine kinase-like ATPase, C-terminal domain"/>
    <property type="match status" value="1"/>
</dbReference>
<evidence type="ECO:0000256" key="6">
    <source>
        <dbReference type="ARBA" id="ARBA00022692"/>
    </source>
</evidence>
<dbReference type="Gene3D" id="3.30.450.40">
    <property type="match status" value="1"/>
</dbReference>
<dbReference type="CDD" id="cd00082">
    <property type="entry name" value="HisKA"/>
    <property type="match status" value="1"/>
</dbReference>
<dbReference type="EMBL" id="MVAB01000001">
    <property type="protein sequence ID" value="OPF88283.1"/>
    <property type="molecule type" value="Genomic_DNA"/>
</dbReference>
<keyword evidence="11" id="KW-0902">Two-component regulatory system</keyword>
<evidence type="ECO:0000256" key="1">
    <source>
        <dbReference type="ARBA" id="ARBA00000085"/>
    </source>
</evidence>
<dbReference type="SUPFAM" id="SSF55781">
    <property type="entry name" value="GAF domain-like"/>
    <property type="match status" value="1"/>
</dbReference>
<keyword evidence="4" id="KW-0597">Phosphoprotein</keyword>
<dbReference type="SUPFAM" id="SSF52540">
    <property type="entry name" value="P-loop containing nucleoside triphosphate hydrolases"/>
    <property type="match status" value="1"/>
</dbReference>
<dbReference type="Proteomes" id="UP000189970">
    <property type="component" value="Unassembled WGS sequence"/>
</dbReference>
<dbReference type="InterPro" id="IPR029016">
    <property type="entry name" value="GAF-like_dom_sf"/>
</dbReference>
<dbReference type="Pfam" id="PF02518">
    <property type="entry name" value="HATPase_c"/>
    <property type="match status" value="1"/>
</dbReference>
<comment type="catalytic activity">
    <reaction evidence="1">
        <text>ATP + protein L-histidine = ADP + protein N-phospho-L-histidine.</text>
        <dbReference type="EC" id="2.7.13.3"/>
    </reaction>
</comment>
<gene>
    <name evidence="15" type="ORF">BW731_08910</name>
</gene>
<proteinExistence type="predicted"/>
<evidence type="ECO:0000256" key="8">
    <source>
        <dbReference type="ARBA" id="ARBA00022777"/>
    </source>
</evidence>
<reference evidence="15 16" key="1">
    <citation type="submission" date="2017-02" db="EMBL/GenBank/DDBJ databases">
        <title>Vagococcus cremeus sp. nov., isolated from the small intestine of a marten, Martes flavigula.</title>
        <authorList>
            <person name="Tak E.J."/>
            <person name="Bae J.-W."/>
        </authorList>
    </citation>
    <scope>NUCLEOTIDE SEQUENCE [LARGE SCALE GENOMIC DNA]</scope>
    <source>
        <strain evidence="15 16">D7T301</strain>
    </source>
</reference>
<keyword evidence="10 13" id="KW-1133">Transmembrane helix</keyword>
<dbReference type="Pfam" id="PF00512">
    <property type="entry name" value="HisKA"/>
    <property type="match status" value="1"/>
</dbReference>
<keyword evidence="7" id="KW-0547">Nucleotide-binding</keyword>
<evidence type="ECO:0000256" key="13">
    <source>
        <dbReference type="SAM" id="Phobius"/>
    </source>
</evidence>
<evidence type="ECO:0000313" key="15">
    <source>
        <dbReference type="EMBL" id="OPF88283.1"/>
    </source>
</evidence>
<evidence type="ECO:0000256" key="5">
    <source>
        <dbReference type="ARBA" id="ARBA00022679"/>
    </source>
</evidence>
<evidence type="ECO:0000256" key="2">
    <source>
        <dbReference type="ARBA" id="ARBA00004141"/>
    </source>
</evidence>
<keyword evidence="6 13" id="KW-0812">Transmembrane</keyword>
<organism evidence="15 16">
    <name type="scientific">Vagococcus martis</name>
    <dbReference type="NCBI Taxonomy" id="1768210"/>
    <lineage>
        <taxon>Bacteria</taxon>
        <taxon>Bacillati</taxon>
        <taxon>Bacillota</taxon>
        <taxon>Bacilli</taxon>
        <taxon>Lactobacillales</taxon>
        <taxon>Enterococcaceae</taxon>
        <taxon>Vagococcus</taxon>
    </lineage>
</organism>
<dbReference type="InterPro" id="IPR027417">
    <property type="entry name" value="P-loop_NTPase"/>
</dbReference>
<dbReference type="SMART" id="SM00387">
    <property type="entry name" value="HATPase_c"/>
    <property type="match status" value="1"/>
</dbReference>
<dbReference type="InterPro" id="IPR003594">
    <property type="entry name" value="HATPase_dom"/>
</dbReference>
<dbReference type="InterPro" id="IPR004358">
    <property type="entry name" value="Sig_transdc_His_kin-like_C"/>
</dbReference>
<dbReference type="InterPro" id="IPR003661">
    <property type="entry name" value="HisK_dim/P_dom"/>
</dbReference>
<evidence type="ECO:0000256" key="4">
    <source>
        <dbReference type="ARBA" id="ARBA00022553"/>
    </source>
</evidence>
<comment type="caution">
    <text evidence="15">The sequence shown here is derived from an EMBL/GenBank/DDBJ whole genome shotgun (WGS) entry which is preliminary data.</text>
</comment>
<evidence type="ECO:0000256" key="3">
    <source>
        <dbReference type="ARBA" id="ARBA00012438"/>
    </source>
</evidence>
<dbReference type="PROSITE" id="PS50109">
    <property type="entry name" value="HIS_KIN"/>
    <property type="match status" value="1"/>
</dbReference>
<evidence type="ECO:0000259" key="14">
    <source>
        <dbReference type="PROSITE" id="PS50109"/>
    </source>
</evidence>
<dbReference type="SUPFAM" id="SSF55874">
    <property type="entry name" value="ATPase domain of HSP90 chaperone/DNA topoisomerase II/histidine kinase"/>
    <property type="match status" value="1"/>
</dbReference>
<dbReference type="GO" id="GO:0005524">
    <property type="term" value="F:ATP binding"/>
    <property type="evidence" value="ECO:0007669"/>
    <property type="project" value="UniProtKB-KW"/>
</dbReference>
<dbReference type="Gene3D" id="3.40.50.300">
    <property type="entry name" value="P-loop containing nucleotide triphosphate hydrolases"/>
    <property type="match status" value="1"/>
</dbReference>
<evidence type="ECO:0000256" key="7">
    <source>
        <dbReference type="ARBA" id="ARBA00022741"/>
    </source>
</evidence>
<dbReference type="GO" id="GO:0005737">
    <property type="term" value="C:cytoplasm"/>
    <property type="evidence" value="ECO:0007669"/>
    <property type="project" value="UniProtKB-ARBA"/>
</dbReference>
<dbReference type="EC" id="2.7.13.3" evidence="3"/>
<dbReference type="InterPro" id="IPR038318">
    <property type="entry name" value="KdpD_sf"/>
</dbReference>
<dbReference type="SUPFAM" id="SSF47384">
    <property type="entry name" value="Homodimeric domain of signal transducing histidine kinase"/>
    <property type="match status" value="1"/>
</dbReference>
<dbReference type="PANTHER" id="PTHR45569:SF1">
    <property type="entry name" value="SENSOR PROTEIN KDPD"/>
    <property type="match status" value="1"/>
</dbReference>
<feature type="transmembrane region" description="Helical" evidence="13">
    <location>
        <begin position="438"/>
        <end position="457"/>
    </location>
</feature>
<dbReference type="PRINTS" id="PR00344">
    <property type="entry name" value="BCTRLSENSOR"/>
</dbReference>
<accession>A0A1V4DIH7</accession>
<keyword evidence="9" id="KW-0067">ATP-binding</keyword>
<feature type="transmembrane region" description="Helical" evidence="13">
    <location>
        <begin position="388"/>
        <end position="406"/>
    </location>
</feature>
<dbReference type="InterPro" id="IPR052023">
    <property type="entry name" value="Histidine_kinase_KdpD"/>
</dbReference>
<keyword evidence="8 15" id="KW-0418">Kinase</keyword>
<dbReference type="InterPro" id="IPR003852">
    <property type="entry name" value="Sig_transdc_His_kinase_KdpD_N"/>
</dbReference>
<dbReference type="SMART" id="SM00388">
    <property type="entry name" value="HisKA"/>
    <property type="match status" value="1"/>
</dbReference>
<keyword evidence="5" id="KW-0808">Transferase</keyword>
<keyword evidence="12 13" id="KW-0472">Membrane</keyword>
<dbReference type="RefSeq" id="WP_079347432.1">
    <property type="nucleotide sequence ID" value="NZ_MVAB01000001.1"/>
</dbReference>
<evidence type="ECO:0000256" key="11">
    <source>
        <dbReference type="ARBA" id="ARBA00023012"/>
    </source>
</evidence>
<evidence type="ECO:0000256" key="9">
    <source>
        <dbReference type="ARBA" id="ARBA00022840"/>
    </source>
</evidence>
<dbReference type="InterPro" id="IPR036097">
    <property type="entry name" value="HisK_dim/P_sf"/>
</dbReference>
<dbReference type="Gene3D" id="1.20.120.620">
    <property type="entry name" value="Backbone structure of the membrane domain of e. Coli histidine kinase receptor kdpd"/>
    <property type="match status" value="1"/>
</dbReference>
<dbReference type="InterPro" id="IPR005467">
    <property type="entry name" value="His_kinase_dom"/>
</dbReference>
<dbReference type="Gene3D" id="1.10.287.130">
    <property type="match status" value="1"/>
</dbReference>
<sequence>MDERQSAQDILEKVKKSEERQNRAKLKVFFGYAAGVGKTYAMLKEAHELQDEGIDVLLGYIEPHARPETKQLVEGLPILSTKSIHYKGIDLQEFDVDEALKRHPDVILVDELAHTNAPGTRNKKRYQDIEELLKAGIDVYTTVNVQHIESLNDIVETLTGVKVQETVPDTFFDNSSLKVIDIEPQELIDRLEHGKIYTEFNAKNALSNFFKPENLSVLRGIAIRRASDHINVMNQQEMVQPTGIHTKMLTLIDDTHLGMTEKCLRWTSRLSTALGSEWLVLEVVEDLSDHDESESAKLAKKLGAEVVVVESDNFLETVVTFTKKYNVTDLVMGKLINRSKLIRLYRAPLEDELMVLLPDVDIHLVPYKSQKYIVNEFNKEKKSKPFEFYWRDCYVTILGLLLATVFSEYGTYLTLGDQNIILVYLLYVMLVVRLTKGYIWAIVSSVLSVLVFNWFFVPPLFSFSVYKEGYIVTLVIMLFVALSISNLMAQIKRQAMYAIKREQQLEILYELNKKYLSVHTKKEIMEVTSHYLSETLDRRVVLYGEEILTPQTLNEEDYIGGIDELAVANWTFINQKKAGYGTDTLMGSKSLYIPVLSNGVTLAVMGIESNKQKVMTDDIVMFLELISTQLVLAIEQNNLVMDKQRIVLENEKERMRGNLLRAISHDLRTPLTGISGSVETVLNDLNSGECHIEMDRKLLRGVQDDADWLIRMVENLLSVTRINEETMKVKKQEEAVEEVASIALQRIKKSYPEATIISHLPEDFLLVPMDAILIEQVLFNLIENAIKHSNSQSPIYFDVTYSDKEVCFSVKDNGIGVTDEQRAYLLNESKKQDTPIDSKNGMGIGLSIVKTIVMAHDGQLYVEKNPEGGVIFSFTLPTGERS</sequence>
<dbReference type="GO" id="GO:0000155">
    <property type="term" value="F:phosphorelay sensor kinase activity"/>
    <property type="evidence" value="ECO:0007669"/>
    <property type="project" value="InterPro"/>
</dbReference>
<dbReference type="PANTHER" id="PTHR45569">
    <property type="entry name" value="SENSOR PROTEIN KDPD"/>
    <property type="match status" value="1"/>
</dbReference>
<protein>
    <recommendedName>
        <fullName evidence="3">histidine kinase</fullName>
        <ecNumber evidence="3">2.7.13.3</ecNumber>
    </recommendedName>
</protein>
<comment type="subcellular location">
    <subcellularLocation>
        <location evidence="2">Membrane</location>
        <topology evidence="2">Multi-pass membrane protein</topology>
    </subcellularLocation>
</comment>
<dbReference type="AlphaFoldDB" id="A0A1V4DIH7"/>
<evidence type="ECO:0000256" key="12">
    <source>
        <dbReference type="ARBA" id="ARBA00023136"/>
    </source>
</evidence>
<dbReference type="CDD" id="cd00075">
    <property type="entry name" value="HATPase"/>
    <property type="match status" value="1"/>
</dbReference>
<dbReference type="InterPro" id="IPR036890">
    <property type="entry name" value="HATPase_C_sf"/>
</dbReference>
<evidence type="ECO:0000256" key="10">
    <source>
        <dbReference type="ARBA" id="ARBA00022989"/>
    </source>
</evidence>
<dbReference type="Pfam" id="PF13493">
    <property type="entry name" value="DUF4118"/>
    <property type="match status" value="1"/>
</dbReference>
<keyword evidence="16" id="KW-1185">Reference proteome</keyword>
<dbReference type="GO" id="GO:0005886">
    <property type="term" value="C:plasma membrane"/>
    <property type="evidence" value="ECO:0007669"/>
    <property type="project" value="TreeGrafter"/>
</dbReference>
<dbReference type="FunFam" id="3.40.50.300:FF:000483">
    <property type="entry name" value="Sensor histidine kinase KdpD"/>
    <property type="match status" value="1"/>
</dbReference>
<feature type="domain" description="Histidine kinase" evidence="14">
    <location>
        <begin position="662"/>
        <end position="880"/>
    </location>
</feature>
<evidence type="ECO:0000313" key="16">
    <source>
        <dbReference type="Proteomes" id="UP000189970"/>
    </source>
</evidence>